<keyword evidence="3" id="KW-0378">Hydrolase</keyword>
<dbReference type="FunFam" id="3.40.50.300:FF:002271">
    <property type="entry name" value="Protein ROOT HAIR DEFECTIVE 3 homolog"/>
    <property type="match status" value="1"/>
</dbReference>
<dbReference type="PANTHER" id="PTHR45923">
    <property type="entry name" value="PROTEIN SEY1"/>
    <property type="match status" value="1"/>
</dbReference>
<dbReference type="Pfam" id="PF20428">
    <property type="entry name" value="Sey1_3HB"/>
    <property type="match status" value="1"/>
</dbReference>
<protein>
    <submittedName>
        <fullName evidence="12">Protein ROOT HAIR DEFECTIVE 3 2-like</fullName>
    </submittedName>
</protein>
<keyword evidence="1 10" id="KW-0812">Transmembrane</keyword>
<dbReference type="AlphaFoldDB" id="A0A5N5IEU1"/>
<evidence type="ECO:0000256" key="1">
    <source>
        <dbReference type="ARBA" id="ARBA00022692"/>
    </source>
</evidence>
<dbReference type="GO" id="GO:0016320">
    <property type="term" value="P:endoplasmic reticulum membrane fusion"/>
    <property type="evidence" value="ECO:0007669"/>
    <property type="project" value="TreeGrafter"/>
</dbReference>
<dbReference type="GO" id="GO:0003924">
    <property type="term" value="F:GTPase activity"/>
    <property type="evidence" value="ECO:0007669"/>
    <property type="project" value="TreeGrafter"/>
</dbReference>
<gene>
    <name evidence="12" type="ORF">D8674_027615</name>
</gene>
<comment type="caution">
    <text evidence="12">The sequence shown here is derived from an EMBL/GenBank/DDBJ whole genome shotgun (WGS) entry which is preliminary data.</text>
</comment>
<dbReference type="InterPro" id="IPR027417">
    <property type="entry name" value="P-loop_NTPase"/>
</dbReference>
<reference evidence="12 13" key="1">
    <citation type="submission" date="2019-09" db="EMBL/GenBank/DDBJ databases">
        <authorList>
            <person name="Ou C."/>
        </authorList>
    </citation>
    <scope>NUCLEOTIDE SEQUENCE [LARGE SCALE GENOMIC DNA]</scope>
    <source>
        <strain evidence="12">S2</strain>
        <tissue evidence="12">Leaf</tissue>
    </source>
</reference>
<comment type="similarity">
    <text evidence="9">Belongs to the TRAFAC class dynamin-like GTPase superfamily. GB1/RHD3 GTPase family.</text>
</comment>
<keyword evidence="13" id="KW-1185">Reference proteome</keyword>
<keyword evidence="4" id="KW-0256">Endoplasmic reticulum</keyword>
<evidence type="ECO:0000256" key="5">
    <source>
        <dbReference type="ARBA" id="ARBA00022989"/>
    </source>
</evidence>
<dbReference type="InterPro" id="IPR046758">
    <property type="entry name" value="Sey1/RHD3-like_3HB"/>
</dbReference>
<evidence type="ECO:0000256" key="4">
    <source>
        <dbReference type="ARBA" id="ARBA00022824"/>
    </source>
</evidence>
<dbReference type="InterPro" id="IPR008803">
    <property type="entry name" value="RHD3/Sey1"/>
</dbReference>
<evidence type="ECO:0000256" key="10">
    <source>
        <dbReference type="SAM" id="Phobius"/>
    </source>
</evidence>
<dbReference type="Pfam" id="PF05879">
    <property type="entry name" value="RHD3_GTPase"/>
    <property type="match status" value="1"/>
</dbReference>
<reference evidence="13" key="2">
    <citation type="submission" date="2019-10" db="EMBL/GenBank/DDBJ databases">
        <title>A de novo genome assembly of a pear dwarfing rootstock.</title>
        <authorList>
            <person name="Wang F."/>
            <person name="Wang J."/>
            <person name="Li S."/>
            <person name="Zhang Y."/>
            <person name="Fang M."/>
            <person name="Ma L."/>
            <person name="Zhao Y."/>
            <person name="Jiang S."/>
        </authorList>
    </citation>
    <scope>NUCLEOTIDE SEQUENCE [LARGE SCALE GENOMIC DNA]</scope>
</reference>
<reference evidence="12 13" key="3">
    <citation type="submission" date="2019-11" db="EMBL/GenBank/DDBJ databases">
        <title>A de novo genome assembly of a pear dwarfing rootstock.</title>
        <authorList>
            <person name="Wang F."/>
            <person name="Wang J."/>
            <person name="Li S."/>
            <person name="Zhang Y."/>
            <person name="Fang M."/>
            <person name="Ma L."/>
            <person name="Zhao Y."/>
            <person name="Jiang S."/>
        </authorList>
    </citation>
    <scope>NUCLEOTIDE SEQUENCE [LARGE SCALE GENOMIC DNA]</scope>
    <source>
        <strain evidence="12">S2</strain>
        <tissue evidence="12">Leaf</tissue>
    </source>
</reference>
<dbReference type="Proteomes" id="UP000327157">
    <property type="component" value="Chromosome 5"/>
</dbReference>
<dbReference type="GO" id="GO:0005783">
    <property type="term" value="C:endoplasmic reticulum"/>
    <property type="evidence" value="ECO:0007669"/>
    <property type="project" value="TreeGrafter"/>
</dbReference>
<dbReference type="GO" id="GO:0005525">
    <property type="term" value="F:GTP binding"/>
    <property type="evidence" value="ECO:0007669"/>
    <property type="project" value="UniProtKB-KW"/>
</dbReference>
<evidence type="ECO:0000256" key="3">
    <source>
        <dbReference type="ARBA" id="ARBA00022801"/>
    </source>
</evidence>
<dbReference type="OrthoDB" id="1597724at2759"/>
<dbReference type="PROSITE" id="PS51715">
    <property type="entry name" value="G_GB1_RHD3"/>
    <property type="match status" value="1"/>
</dbReference>
<dbReference type="CDD" id="cd01851">
    <property type="entry name" value="GBP"/>
    <property type="match status" value="1"/>
</dbReference>
<feature type="transmembrane region" description="Helical" evidence="10">
    <location>
        <begin position="671"/>
        <end position="693"/>
    </location>
</feature>
<evidence type="ECO:0000313" key="13">
    <source>
        <dbReference type="Proteomes" id="UP000327157"/>
    </source>
</evidence>
<keyword evidence="5 10" id="KW-1133">Transmembrane helix</keyword>
<evidence type="ECO:0000256" key="9">
    <source>
        <dbReference type="PROSITE-ProRule" id="PRU01052"/>
    </source>
</evidence>
<keyword evidence="8 10" id="KW-0472">Membrane</keyword>
<evidence type="ECO:0000256" key="8">
    <source>
        <dbReference type="ARBA" id="ARBA00023136"/>
    </source>
</evidence>
<keyword evidence="7" id="KW-0342">GTP-binding</keyword>
<dbReference type="PANTHER" id="PTHR45923:SF20">
    <property type="entry name" value="PROTEIN ROOT HAIR DEFECTIVE 3 HOMOLOG 2"/>
    <property type="match status" value="1"/>
</dbReference>
<evidence type="ECO:0000256" key="7">
    <source>
        <dbReference type="ARBA" id="ARBA00023134"/>
    </source>
</evidence>
<feature type="domain" description="GB1/RHD3-type G" evidence="11">
    <location>
        <begin position="36"/>
        <end position="254"/>
    </location>
</feature>
<dbReference type="InterPro" id="IPR030386">
    <property type="entry name" value="G_GB1_RHD3_dom"/>
</dbReference>
<organism evidence="12 13">
    <name type="scientific">Pyrus ussuriensis x Pyrus communis</name>
    <dbReference type="NCBI Taxonomy" id="2448454"/>
    <lineage>
        <taxon>Eukaryota</taxon>
        <taxon>Viridiplantae</taxon>
        <taxon>Streptophyta</taxon>
        <taxon>Embryophyta</taxon>
        <taxon>Tracheophyta</taxon>
        <taxon>Spermatophyta</taxon>
        <taxon>Magnoliopsida</taxon>
        <taxon>eudicotyledons</taxon>
        <taxon>Gunneridae</taxon>
        <taxon>Pentapetalae</taxon>
        <taxon>rosids</taxon>
        <taxon>fabids</taxon>
        <taxon>Rosales</taxon>
        <taxon>Rosaceae</taxon>
        <taxon>Amygdaloideae</taxon>
        <taxon>Maleae</taxon>
        <taxon>Pyrus</taxon>
    </lineage>
</organism>
<evidence type="ECO:0000256" key="6">
    <source>
        <dbReference type="ARBA" id="ARBA00023054"/>
    </source>
</evidence>
<dbReference type="SUPFAM" id="SSF52540">
    <property type="entry name" value="P-loop containing nucleoside triphosphate hydrolases"/>
    <property type="match status" value="1"/>
</dbReference>
<evidence type="ECO:0000313" key="12">
    <source>
        <dbReference type="EMBL" id="KAB2637081.1"/>
    </source>
</evidence>
<evidence type="ECO:0000256" key="2">
    <source>
        <dbReference type="ARBA" id="ARBA00022741"/>
    </source>
</evidence>
<name>A0A5N5IEU1_9ROSA</name>
<dbReference type="EMBL" id="SMOL01000004">
    <property type="protein sequence ID" value="KAB2637081.1"/>
    <property type="molecule type" value="Genomic_DNA"/>
</dbReference>
<keyword evidence="2" id="KW-0547">Nucleotide-binding</keyword>
<accession>A0A5N5IEU1</accession>
<evidence type="ECO:0000259" key="11">
    <source>
        <dbReference type="PROSITE" id="PS51715"/>
    </source>
</evidence>
<keyword evidence="6" id="KW-0175">Coiled coil</keyword>
<proteinExistence type="inferred from homology"/>
<dbReference type="Gene3D" id="3.40.50.300">
    <property type="entry name" value="P-loop containing nucleotide triphosphate hydrolases"/>
    <property type="match status" value="1"/>
</dbReference>
<sequence>MMKEDICTMQLICGNSEFNVAGLNSFVQKVKFDKCGNSYAVVAIMGPQSGGKSTLMNHLFDTGFQEMEIESGKSQTTKGIWIAKCIGIEPCTIAMDLEGSDSSERGEDDTTLEKQIALFALAVSDILLINMWYNDICREHAASIPLLKTIFQVMMRLCGNPPKKTTLMFVVRDKPAKAPFVLLEKRLREDTEKMWKAVSKSQAHKNSPLTVFFNVEVVALSNYLEKEETFKEEVTQLRQRLVNSISPGGLVGDRKGVVPASVFSRSIQEMWRVIKLNKDLDLPAHKVMVATVRCEEIYTDIFKQLMENNGWLALQKAALTGLVPDFGRRVSSILYNYLSEYDKEVVDFEEGVRKSKRHMLESKALQSAQAVYDTMLGHLCSKAFEEFKVRVASLNPEKRFVESIHACNLSTMHEFRQGCADAAAQHSNWSFSSIVEKLQRDIVHAASCIHSTKLSELKVKCEEQLVASLTSQADPEFGNGGEGMWVSIRRILKLETEKAISRLISIKVSFKLNEKEFNAMGQDLSNFARNEVEKRARYNIVHNKVLTQMQQRFVIVFCYDSNSQPRVWKKKKQITAATKEASSASLKILAVMATIDLDEKPNYVEGILFSCLTKETEDSLPSSWENDTLFTPVRCQELWDKFKKETQKHIEEATSTVKAHKRRKSMTRAKLAIGAAGLVVNTGLAVIGIPPVFS</sequence>